<keyword evidence="7" id="KW-0677">Repeat</keyword>
<keyword evidence="4" id="KW-1003">Cell membrane</keyword>
<dbReference type="SUPFAM" id="SSF51126">
    <property type="entry name" value="Pectin lyase-like"/>
    <property type="match status" value="2"/>
</dbReference>
<accession>A0ABM4RF71</accession>
<dbReference type="SMART" id="SM00710">
    <property type="entry name" value="PbH1"/>
    <property type="match status" value="11"/>
</dbReference>
<keyword evidence="6 14" id="KW-0732">Signal</keyword>
<keyword evidence="9 13" id="KW-0472">Membrane</keyword>
<dbReference type="PANTHER" id="PTHR46769:SF1">
    <property type="entry name" value="FIBROCYSTIN"/>
    <property type="match status" value="1"/>
</dbReference>
<dbReference type="Pfam" id="PF24606">
    <property type="entry name" value="CEMIP_beta-hel"/>
    <property type="match status" value="1"/>
</dbReference>
<name>A0ABM4RF71_BOSIN</name>
<feature type="compositionally biased region" description="Polar residues" evidence="12">
    <location>
        <begin position="4020"/>
        <end position="4034"/>
    </location>
</feature>
<evidence type="ECO:0000256" key="14">
    <source>
        <dbReference type="SAM" id="SignalP"/>
    </source>
</evidence>
<gene>
    <name evidence="18" type="primary">PKHD1</name>
</gene>
<feature type="compositionally biased region" description="Basic and acidic residues" evidence="12">
    <location>
        <begin position="4003"/>
        <end position="4014"/>
    </location>
</feature>
<feature type="domain" description="G8" evidence="15">
    <location>
        <begin position="2739"/>
        <end position="2865"/>
    </location>
</feature>
<reference evidence="18" key="1">
    <citation type="submission" date="2025-08" db="UniProtKB">
        <authorList>
            <consortium name="RefSeq"/>
        </authorList>
    </citation>
    <scope>IDENTIFICATION</scope>
    <source>
        <tissue evidence="18">Blood</tissue>
    </source>
</reference>
<dbReference type="RefSeq" id="XP_070634206.1">
    <property type="nucleotide sequence ID" value="XM_070778105.1"/>
</dbReference>
<dbReference type="InterPro" id="IPR037524">
    <property type="entry name" value="PA14/GLEYA"/>
</dbReference>
<evidence type="ECO:0000256" key="11">
    <source>
        <dbReference type="ARBA" id="ARBA00023273"/>
    </source>
</evidence>
<sequence length="4123" mass="450234">MTGWLISLTSIKVLLLAVPCLNIHIEPEEGSLAGGTWITVIFDGLELGLLHPANGSQLEIHLVNVALPTLPSIPCDVSPVFLDVPAVMCRTRSLLPEAQEGVYSLEVQAGGQVVGSPHPGPQDGRTFKFSRAQTPIVYKVNPPSGVPGKLIHVYGWIITGRSETFDFDAEYIDSPLILEAQGDKWITPCSLVNRQTGSRYPIQEDHGLGTLQCRVEGNYIGSQNVSFSVFNKGKSVIHKDAWLVSAKQDLFLYQTYSEILSVFPETGSLGGRTDITIIGDFFDNPAQVTIAGIPCDIRHVSPRRIECTTRAPSKGARLSAPQAGNRGLLFEVGDASEDLDLTEATPGYSWQIVPNASSPSGFWSKEGQPFRARLSGFFVAPETNNYTFWIQADNQASLYFSWSEDLRTKVKMASIRVGTADWFDSWEQNGSDKTQQQKTPKLELLGGARYYLEAEHRGRAPSSGVRIGVQIHNTWLNPDVVSTYLWEKHQIRAWAQRLPEIQMLTLSGTGNFFLTWDNVSSQPIPANATAHQIQTAIEELLAVKCKLEPLSANILLWLGFEQGLEGSTSDGHLTSGTEPFCGRFSLHQPRHLVLTPPAVQKVYRLDQYTHLCLAYRGHENTTLKMTVSFTIGLQNPVKNITCDWSLLGTSPNWQFTCTDLWKMCVHHASHLQLPPANSPVLVHQIDLLPLSPEMGMFYVDEIIIADTNLTVSQADTGTARPGGNLLELLSVVGSPPVYSVTSWLAGCGLELPLITASAVPTEGAEEGSRLVQVTTQRLQRTSPPLGGHFRIQLSNTAIPGVPVHISASHLQKLLQTSADDFTSRYLNVSDFTVTEDLKSCYEHVWTFSWSSRVGDLPNFIKVSNENLTGVNPAVTTRVVYDGGVFLGPIFGDMLVTANQHTQVVVRVNDIPAYCSGSCAFQYLEGSTPQVYSVWYALDDMDLLVYITGTSFSGDYKALQVTVNKTSCNVIFSNQTNVVCQTSLLPIGLHQISMLVRPSGLAINASGGGLFLNVEPRLDTVEPSRAADIGGLWATIRGSGLDNVNLVLFGSQSCVINVTTSNSRRIQCKVPSKGEDGPTVNVTVILGGRPVVLAMAFTYVSSLNPVIVSLSRNGSSIAGGEILSIGMLLPVNHTDLDAEVRIGDTRAWVLAQTAQGLEVVLPPLPAGLHGISVSINGVHIHAQGVDLHIQYITQVFSIQPCCGSLVGGTILSISGRGFSRDRALLWVLVGNRSCDIVNSTETSIWCETPPPAPLPLSAPVPVEVWAGSKPFPHRPSPRLVGKGFTFMYEVAATPVVTAMRGEVTNHSLRLYVEGQNLFDSVVLLGNLSCDLQTPSPGSNLSPAGCTFPLDTLEAGLYPLQVHQRQMGFADMSAVPQQCVVMPQITSIFPTRGSTCGGTVLTVRGLALRSSRGSVEVDLSGPFTCVILSLGDQTVLCRITPVGDPLPGTSFALNVTILVNGLPSMCQGNCTLFLCEETTPIVDDWTTNISGSLTTVLVRGQRLGITADEPVVFVDDRLACTVAFHNASHVACWISDLSPGPHYLSVFHARYGYACSGNLSRHFHVWPQVFHYFPKNFSLHGGSLLTLEGTALKGLNSTLVYIGQQACLTVSLGSELIQCAVPAGNGSAALVIEVDGLSYQMGVIGYSSAFTPELLSVSQTEDVLTFSVARISGAANVDIFIGMSPCVGVSGNHTLLHCVVPSLPTGEYQVRGYDRMRGWASSILMFTSRVTITAVTENFGRLGGRLVHVFGAGFSPGNISAAVCGAPCQVLANATVSAFSCLVLPLDVSLASLCDLRPEEEDCETASCSYVHCDLIITVGTESLPESWPYFYICEESSRCLLARDHWTESILPSFSGLFISPKVERDEVLIYNSSCTITMETEAKMECETPNQPITAKITEIRKSRGQNTQGNFIFQFCGRWSRAHSWFPQRPPQEGDNVTVEKGQLLLLDTNTSILNFLHVKGGKLIFLDLGPIELRTHSILVSDGGELRIGSEDKPFQGKARIKLYGSSYSARFFPYGVKFLAVRNGTLSLHGSLPEVVVTHLRAAANAHDTVLALEDAVDWHAGDEVLVISGMGAEDAKPKEEIVTVETVHSTDLQLRSPLRYSHNSTEKWVAGEHHVLKVMLVLLSRSITIQGNLTDERVQFLASCQGASASEGDLQNCLYSKSEKMLGSRDLGARVIVQSFPEEPSRVQLKGVQFRDLGQAFHEHVSSLMLVGAMRGSYVQGCTVRRSFSRGLSMSQTSGLKVDSNVFYDISGHALLLGTSPEIRYILWEVTSGGGKDWSEQGNIIRNNVIIRVSGAEGLSSPEVVTPSGIYIRHPTNVIEGNRVFAAGYGYFFHLVTNQTSQAPLLSFTRNSAHSCTRSGLFVYPKFQPPWDNSAGSTLFQNFTVWGSAGGAQIFRSSNLHLKNFQVYACRDFGIDVLESDANTSITDSLLLGHFAHKGNLCMSAGIKSPRRWELRVSNTTFVNFDLTHCVAIRTCSGCSQGQGGFTVKTNQLKFMNSPNLVAFPSPHAAILEDLDGSLSGKNRSHILASMETLPATCVVKASFSQLVHGSVCEENVLFHRMSIGLASALKVSQDLTITDSRNKTTTVSYVHDTLSNPYGWMALLLDQETYSLRFESLWTSSALQYSATFDNFAPGNFLLLVHTDVWVYPDILIKCGSHVGRSLSSLPSPGQDQGCDWFFDSQLRQLTYLVSGEGQVKVVLQVRKGVDPTISASISVPESVLKWSLPEAWEGVAEGWGGHSGASPGPGEDVLILSNRTVLVDTDLPPLRGLYVMGTLEFPVDRSNVLSVACMLIAGGELRVGTSENPLEKEKKLLILLRASEGVFCDRFSGIHIDPGTIGVFGKVQLHSAYPKKSWTRLGADIASGNERIIVEDAVDWRPHDKIVLSSSSYEPHEAEVLTVKEVRGHHIRIHERLRHRHTGSAHVMEGGRHIRLAAEVGLLTRNIQIQGDTSCRGGLLVGSFRKSSVEEFSGILQLYNVEIQNFGSPLYSSIELTDVSTGSWVISSSLHQSCGGGIHAAASQGIILNDNVVFSTAGHGIDLEGQDYSLSKNLVVLMTQSAWSPVWVAGIKVNEAKNTRLHGNVVAGSERLGFHIQGHRCSAPESLWSDNVAHSSLHGLHLYKGSGLDSCTGISGFLAFKNFDYGAMLQVENSMEIENLTLVDNTVGLFTAVYVSSAPRYYIRSLQIVLRNSVIVATSSSFDCIQDRVKPHSAHLTSPDRAPSNPRGGRVGILWPVFTSEPNRWPQEPWHKVRNSHLISGIMKLQDVTFSSFVKSCYSDDLDVCILPNAENTGIVPPIMAERTSMLKIKDKNKFYFPPLPTRKDLETLVCSESDCESPGKYLFKDLDGRALGLPPPVSVFPKTEGEWTGSFFNTGCVKRTKNLSVNRWCKENSWPPDMPPKGLIIPADTTSKYNPQMNDLDSILFCQKRTFREEQKCTYRPLINGYICKQTDPVILILDSADTTWAMQKLYPVVSVTSGFVDTFSSINASAPCSISRSVSAFYSIVPTRKITKVCFVDQTPDVLHFFLLGNKNTSKLLLAVFYHELQSPYVFSGDRFIPPTQVHSTSSLLNESIGSNYFSITDNLLYVVLQGEKPIEIRSSVSIHLALNVMFSVLEKGWEIVILERLTVFLQINQDQIRFIHQMPGNEATLKAMADSRAKRKRNCPTVTCTSHDRVGQRRPLMVEMSSYRDLPTMEMISKVMVIEIGDLPTVRNAGLIPSLSSNKLQNLAHQVIIAQQTGLLESVLNMTIGALLVTQSKGIIGYGNTSSFKTGNLIYVQPYGLSVFVQPSDGEVGKELTVQPQLVFLDKQNRRVESLGPPSEPWVISVSLEGTLDSVLRGCTHAETQDGYVSFSNLAVLISGSNWHFIFTVTSPPGVNFTARSRSFAVLPATPSERSTIIMAASLCSGVSWLALCCLVCCWFKKSKTRKIKNEEISETQTSDQRNHSHVSPKHQGSRVETEKEVTMMAEDLRMKVMLAKLNQLPHQSLNGVSRRKVSHRVVREEGGSREEAAVPAPSITSVTSPRNTCTPGSPAQQVYLQESGGWKGAQEQVLRYQLAGQDQLLLLCPDLRRERQRLQGQSQLGKGHISLGLSQKKPGSCGATEAFCLHSVHPEAVQEQL</sequence>
<keyword evidence="10" id="KW-0325">Glycoprotein</keyword>
<dbReference type="Proteomes" id="UP001652663">
    <property type="component" value="Chromosome 23"/>
</dbReference>
<protein>
    <submittedName>
        <fullName evidence="18">Fibrocystin isoform X1</fullName>
    </submittedName>
</protein>
<dbReference type="InterPro" id="IPR011050">
    <property type="entry name" value="Pectin_lyase_fold/virulence"/>
</dbReference>
<evidence type="ECO:0000256" key="12">
    <source>
        <dbReference type="SAM" id="MobiDB-lite"/>
    </source>
</evidence>
<dbReference type="InterPro" id="IPR014756">
    <property type="entry name" value="Ig_E-set"/>
</dbReference>
<dbReference type="PROSITE" id="PS51484">
    <property type="entry name" value="G8"/>
    <property type="match status" value="2"/>
</dbReference>
<dbReference type="InterPro" id="IPR052387">
    <property type="entry name" value="Fibrocystin"/>
</dbReference>
<evidence type="ECO:0000256" key="8">
    <source>
        <dbReference type="ARBA" id="ARBA00022989"/>
    </source>
</evidence>
<keyword evidence="11" id="KW-0966">Cell projection</keyword>
<dbReference type="Pfam" id="PF10162">
    <property type="entry name" value="G8"/>
    <property type="match status" value="2"/>
</dbReference>
<dbReference type="SMART" id="SM00429">
    <property type="entry name" value="IPT"/>
    <property type="match status" value="5"/>
</dbReference>
<dbReference type="CDD" id="cd00603">
    <property type="entry name" value="IPT_PCSR"/>
    <property type="match status" value="6"/>
</dbReference>
<dbReference type="Gene3D" id="2.160.20.10">
    <property type="entry name" value="Single-stranded right-handed beta-helix, Pectin lyase-like"/>
    <property type="match status" value="2"/>
</dbReference>
<dbReference type="InterPro" id="IPR002909">
    <property type="entry name" value="IPT_dom"/>
</dbReference>
<feature type="chain" id="PRO_5046771132" evidence="14">
    <location>
        <begin position="18"/>
        <end position="4123"/>
    </location>
</feature>
<dbReference type="GeneID" id="109576665"/>
<dbReference type="PROSITE" id="PS51820">
    <property type="entry name" value="PA14"/>
    <property type="match status" value="1"/>
</dbReference>
<keyword evidence="8 13" id="KW-1133">Transmembrane helix</keyword>
<evidence type="ECO:0000313" key="17">
    <source>
        <dbReference type="Proteomes" id="UP001652663"/>
    </source>
</evidence>
<dbReference type="PANTHER" id="PTHR46769">
    <property type="entry name" value="POLYCYSTIC KIDNEY AND HEPATIC DISEASE 1 (AUTOSOMAL RECESSIVE)-LIKE 1"/>
    <property type="match status" value="1"/>
</dbReference>
<dbReference type="SMART" id="SM01225">
    <property type="entry name" value="G8"/>
    <property type="match status" value="2"/>
</dbReference>
<evidence type="ECO:0000256" key="7">
    <source>
        <dbReference type="ARBA" id="ARBA00022737"/>
    </source>
</evidence>
<evidence type="ECO:0000256" key="6">
    <source>
        <dbReference type="ARBA" id="ARBA00022729"/>
    </source>
</evidence>
<keyword evidence="5 13" id="KW-0812">Transmembrane</keyword>
<evidence type="ECO:0000256" key="2">
    <source>
        <dbReference type="ARBA" id="ARBA00004236"/>
    </source>
</evidence>
<dbReference type="InterPro" id="IPR055401">
    <property type="entry name" value="CEMIP_beta-hel_dom"/>
</dbReference>
<evidence type="ECO:0000256" key="10">
    <source>
        <dbReference type="ARBA" id="ARBA00023180"/>
    </source>
</evidence>
<comment type="subcellular location">
    <subcellularLocation>
        <location evidence="2">Cell membrane</location>
    </subcellularLocation>
    <subcellularLocation>
        <location evidence="3">Cell projection</location>
    </subcellularLocation>
    <subcellularLocation>
        <location evidence="1">Membrane</location>
        <topology evidence="1">Single-pass membrane protein</topology>
    </subcellularLocation>
</comment>
<proteinExistence type="predicted"/>
<evidence type="ECO:0000256" key="13">
    <source>
        <dbReference type="SAM" id="Phobius"/>
    </source>
</evidence>
<dbReference type="SUPFAM" id="SSF56988">
    <property type="entry name" value="Anthrax protective antigen"/>
    <property type="match status" value="1"/>
</dbReference>
<organism evidence="17 18">
    <name type="scientific">Bos indicus</name>
    <name type="common">Zebu</name>
    <dbReference type="NCBI Taxonomy" id="9915"/>
    <lineage>
        <taxon>Eukaryota</taxon>
        <taxon>Metazoa</taxon>
        <taxon>Chordata</taxon>
        <taxon>Craniata</taxon>
        <taxon>Vertebrata</taxon>
        <taxon>Euteleostomi</taxon>
        <taxon>Mammalia</taxon>
        <taxon>Eutheria</taxon>
        <taxon>Laurasiatheria</taxon>
        <taxon>Artiodactyla</taxon>
        <taxon>Ruminantia</taxon>
        <taxon>Pecora</taxon>
        <taxon>Bovidae</taxon>
        <taxon>Bovinae</taxon>
        <taxon>Bos</taxon>
    </lineage>
</organism>
<feature type="region of interest" description="Disordered" evidence="12">
    <location>
        <begin position="3936"/>
        <end position="3964"/>
    </location>
</feature>
<evidence type="ECO:0000256" key="5">
    <source>
        <dbReference type="ARBA" id="ARBA00022692"/>
    </source>
</evidence>
<feature type="transmembrane region" description="Helical" evidence="13">
    <location>
        <begin position="3902"/>
        <end position="3925"/>
    </location>
</feature>
<dbReference type="Pfam" id="PF01833">
    <property type="entry name" value="TIG"/>
    <property type="match status" value="8"/>
</dbReference>
<feature type="region of interest" description="Disordered" evidence="12">
    <location>
        <begin position="3994"/>
        <end position="4034"/>
    </location>
</feature>
<dbReference type="Gene3D" id="2.60.40.10">
    <property type="entry name" value="Immunoglobulins"/>
    <property type="match status" value="5"/>
</dbReference>
<evidence type="ECO:0000256" key="1">
    <source>
        <dbReference type="ARBA" id="ARBA00004167"/>
    </source>
</evidence>
<feature type="domain" description="G8" evidence="15">
    <location>
        <begin position="1924"/>
        <end position="2045"/>
    </location>
</feature>
<evidence type="ECO:0000313" key="18">
    <source>
        <dbReference type="RefSeq" id="XP_070634206.1"/>
    </source>
</evidence>
<dbReference type="InterPro" id="IPR019316">
    <property type="entry name" value="G8_domain"/>
</dbReference>
<evidence type="ECO:0000259" key="16">
    <source>
        <dbReference type="PROSITE" id="PS51820"/>
    </source>
</evidence>
<evidence type="ECO:0000259" key="15">
    <source>
        <dbReference type="PROSITE" id="PS51484"/>
    </source>
</evidence>
<evidence type="ECO:0000256" key="9">
    <source>
        <dbReference type="ARBA" id="ARBA00023136"/>
    </source>
</evidence>
<feature type="signal peptide" evidence="14">
    <location>
        <begin position="1"/>
        <end position="17"/>
    </location>
</feature>
<evidence type="ECO:0000256" key="4">
    <source>
        <dbReference type="ARBA" id="ARBA00022475"/>
    </source>
</evidence>
<dbReference type="InterPro" id="IPR013783">
    <property type="entry name" value="Ig-like_fold"/>
</dbReference>
<dbReference type="SUPFAM" id="SSF81296">
    <property type="entry name" value="E set domains"/>
    <property type="match status" value="6"/>
</dbReference>
<keyword evidence="17" id="KW-1185">Reference proteome</keyword>
<feature type="domain" description="PA14" evidence="16">
    <location>
        <begin position="323"/>
        <end position="483"/>
    </location>
</feature>
<evidence type="ECO:0000256" key="3">
    <source>
        <dbReference type="ARBA" id="ARBA00004316"/>
    </source>
</evidence>
<feature type="compositionally biased region" description="Basic residues" evidence="12">
    <location>
        <begin position="3949"/>
        <end position="3958"/>
    </location>
</feature>
<dbReference type="InterPro" id="IPR012334">
    <property type="entry name" value="Pectin_lyas_fold"/>
</dbReference>
<dbReference type="InterPro" id="IPR006626">
    <property type="entry name" value="PbH1"/>
</dbReference>